<name>A0AAN6MBC9_9PEZI</name>
<protein>
    <submittedName>
        <fullName evidence="1">Uncharacterized protein</fullName>
    </submittedName>
</protein>
<keyword evidence="2" id="KW-1185">Reference proteome</keyword>
<evidence type="ECO:0000313" key="1">
    <source>
        <dbReference type="EMBL" id="KAK3896843.1"/>
    </source>
</evidence>
<accession>A0AAN6MBC9</accession>
<reference evidence="1" key="1">
    <citation type="journal article" date="2023" name="Mol. Phylogenet. Evol.">
        <title>Genome-scale phylogeny and comparative genomics of the fungal order Sordariales.</title>
        <authorList>
            <person name="Hensen N."/>
            <person name="Bonometti L."/>
            <person name="Westerberg I."/>
            <person name="Brannstrom I.O."/>
            <person name="Guillou S."/>
            <person name="Cros-Aarteil S."/>
            <person name="Calhoun S."/>
            <person name="Haridas S."/>
            <person name="Kuo A."/>
            <person name="Mondo S."/>
            <person name="Pangilinan J."/>
            <person name="Riley R."/>
            <person name="LaButti K."/>
            <person name="Andreopoulos B."/>
            <person name="Lipzen A."/>
            <person name="Chen C."/>
            <person name="Yan M."/>
            <person name="Daum C."/>
            <person name="Ng V."/>
            <person name="Clum A."/>
            <person name="Steindorff A."/>
            <person name="Ohm R.A."/>
            <person name="Martin F."/>
            <person name="Silar P."/>
            <person name="Natvig D.O."/>
            <person name="Lalanne C."/>
            <person name="Gautier V."/>
            <person name="Ament-Velasquez S.L."/>
            <person name="Kruys A."/>
            <person name="Hutchinson M.I."/>
            <person name="Powell A.J."/>
            <person name="Barry K."/>
            <person name="Miller A.N."/>
            <person name="Grigoriev I.V."/>
            <person name="Debuchy R."/>
            <person name="Gladieux P."/>
            <person name="Hiltunen Thoren M."/>
            <person name="Johannesson H."/>
        </authorList>
    </citation>
    <scope>NUCLEOTIDE SEQUENCE</scope>
    <source>
        <strain evidence="1">CBS 103.79</strain>
    </source>
</reference>
<organism evidence="1 2">
    <name type="scientific">Staphylotrichum tortipilum</name>
    <dbReference type="NCBI Taxonomy" id="2831512"/>
    <lineage>
        <taxon>Eukaryota</taxon>
        <taxon>Fungi</taxon>
        <taxon>Dikarya</taxon>
        <taxon>Ascomycota</taxon>
        <taxon>Pezizomycotina</taxon>
        <taxon>Sordariomycetes</taxon>
        <taxon>Sordariomycetidae</taxon>
        <taxon>Sordariales</taxon>
        <taxon>Chaetomiaceae</taxon>
        <taxon>Staphylotrichum</taxon>
    </lineage>
</organism>
<dbReference type="EMBL" id="MU856374">
    <property type="protein sequence ID" value="KAK3896843.1"/>
    <property type="molecule type" value="Genomic_DNA"/>
</dbReference>
<reference evidence="1" key="2">
    <citation type="submission" date="2023-05" db="EMBL/GenBank/DDBJ databases">
        <authorList>
            <consortium name="Lawrence Berkeley National Laboratory"/>
            <person name="Steindorff A."/>
            <person name="Hensen N."/>
            <person name="Bonometti L."/>
            <person name="Westerberg I."/>
            <person name="Brannstrom I.O."/>
            <person name="Guillou S."/>
            <person name="Cros-Aarteil S."/>
            <person name="Calhoun S."/>
            <person name="Haridas S."/>
            <person name="Kuo A."/>
            <person name="Mondo S."/>
            <person name="Pangilinan J."/>
            <person name="Riley R."/>
            <person name="Labutti K."/>
            <person name="Andreopoulos B."/>
            <person name="Lipzen A."/>
            <person name="Chen C."/>
            <person name="Yanf M."/>
            <person name="Daum C."/>
            <person name="Ng V."/>
            <person name="Clum A."/>
            <person name="Ohm R."/>
            <person name="Martin F."/>
            <person name="Silar P."/>
            <person name="Natvig D."/>
            <person name="Lalanne C."/>
            <person name="Gautier V."/>
            <person name="Ament-Velasquez S.L."/>
            <person name="Kruys A."/>
            <person name="Hutchinson M.I."/>
            <person name="Powell A.J."/>
            <person name="Barry K."/>
            <person name="Miller A.N."/>
            <person name="Grigoriev I.V."/>
            <person name="Debuchy R."/>
            <person name="Gladieux P."/>
            <person name="Thoren M.H."/>
            <person name="Johannesson H."/>
        </authorList>
    </citation>
    <scope>NUCLEOTIDE SEQUENCE</scope>
    <source>
        <strain evidence="1">CBS 103.79</strain>
    </source>
</reference>
<comment type="caution">
    <text evidence="1">The sequence shown here is derived from an EMBL/GenBank/DDBJ whole genome shotgun (WGS) entry which is preliminary data.</text>
</comment>
<sequence length="414" mass="45082">MDQSRGVTSWQLRIPNGADNFGPHSQAEGLLLKAEYGSPQTEDGQSRKGMTPVSDAAGAYPWVVHVYSRMLKEAPTRRTAMFWAFEKGKQWEEFEWYIPTTWNQGSAFFIRDADVDHTQPSTARHQSDASMWEHRCLADSVFVVAWRKSANGQAPSRRISGWADTVSVPTSYYQTVGLNKRPFHLSRNNGRYDVAALRLCPGTGFPADLLGEIPHVAALPIKTLRETTVGGGAGTQGGPFPVDFAGVGGLVEYRTKPSEHLVSQLFFCRAPPTPGKSALAVTEFPSIDVTFEQMTDPTADETPEEAESGTVEDRFQGQLVVRSAVESVPHGISGGPGLLMSGGQGAAQQTYIVGCMNQEEELSQGSFRYGVSLFTDDAGVNSAADPRVLLDSVGCKGMKWEAVKINGWDCQRLV</sequence>
<evidence type="ECO:0000313" key="2">
    <source>
        <dbReference type="Proteomes" id="UP001303889"/>
    </source>
</evidence>
<gene>
    <name evidence="1" type="ORF">C8A05DRAFT_39609</name>
</gene>
<dbReference type="Proteomes" id="UP001303889">
    <property type="component" value="Unassembled WGS sequence"/>
</dbReference>
<proteinExistence type="predicted"/>
<dbReference type="AlphaFoldDB" id="A0AAN6MBC9"/>